<gene>
    <name evidence="4" type="ORF">MEDL_14353</name>
</gene>
<evidence type="ECO:0000313" key="5">
    <source>
        <dbReference type="Proteomes" id="UP000683360"/>
    </source>
</evidence>
<keyword evidence="5" id="KW-1185">Reference proteome</keyword>
<proteinExistence type="predicted"/>
<evidence type="ECO:0000313" key="4">
    <source>
        <dbReference type="EMBL" id="CAG2199738.1"/>
    </source>
</evidence>
<dbReference type="Pfam" id="PF00102">
    <property type="entry name" value="Y_phosphatase"/>
    <property type="match status" value="1"/>
</dbReference>
<sequence length="333" mass="37222">MLLVWLIQTTVQLLVTAQINLTPFGTATQSSLYEGKLGDPQNAILPPITNYFTLDTCSHTAIGSDPSADWWMFQFSFGFAYITDIIIYYRERTGIRMDGFKLYVTNTSTIPPDGFLCYEDPDPGLPNLTQIIPCSEVGKYVIYYDNKGAGNEGPVIELCYIAINGCPKGMWGTNCSETCSSICIDQHCHPENGTCIWGCHPQTYLNETCDTRSGACTEGCVIGWQYCTCSECKIKVREENYCFTQNKSNGTSDTMLPSNIILDLLKNVNDCWEENKGPITVVCSDGCSKSGIFVALRLILEKLAIDDEIDVFQVVRTIQVRRPEFLMNFVSFQ</sequence>
<dbReference type="SUPFAM" id="SSF52799">
    <property type="entry name" value="(Phosphotyrosine protein) phosphatases II"/>
    <property type="match status" value="1"/>
</dbReference>
<reference evidence="4" key="1">
    <citation type="submission" date="2021-03" db="EMBL/GenBank/DDBJ databases">
        <authorList>
            <person name="Bekaert M."/>
        </authorList>
    </citation>
    <scope>NUCLEOTIDE SEQUENCE</scope>
</reference>
<dbReference type="PROSITE" id="PS50056">
    <property type="entry name" value="TYR_PHOSPHATASE_2"/>
    <property type="match status" value="1"/>
</dbReference>
<dbReference type="EMBL" id="CAJPWZ010000722">
    <property type="protein sequence ID" value="CAG2199738.1"/>
    <property type="molecule type" value="Genomic_DNA"/>
</dbReference>
<feature type="domain" description="Tyrosine specific protein phosphatases" evidence="3">
    <location>
        <begin position="262"/>
        <end position="333"/>
    </location>
</feature>
<dbReference type="SMART" id="SM00404">
    <property type="entry name" value="PTPc_motif"/>
    <property type="match status" value="1"/>
</dbReference>
<dbReference type="Gene3D" id="3.90.190.10">
    <property type="entry name" value="Protein tyrosine phosphatase superfamily"/>
    <property type="match status" value="1"/>
</dbReference>
<dbReference type="Gene3D" id="2.60.120.260">
    <property type="entry name" value="Galactose-binding domain-like"/>
    <property type="match status" value="1"/>
</dbReference>
<dbReference type="PROSITE" id="PS50055">
    <property type="entry name" value="TYR_PHOSPHATASE_PTP"/>
    <property type="match status" value="1"/>
</dbReference>
<evidence type="ECO:0000259" key="3">
    <source>
        <dbReference type="PROSITE" id="PS50056"/>
    </source>
</evidence>
<accession>A0A8S3QYE8</accession>
<comment type="caution">
    <text evidence="4">The sequence shown here is derived from an EMBL/GenBank/DDBJ whole genome shotgun (WGS) entry which is preliminary data.</text>
</comment>
<dbReference type="InterPro" id="IPR000387">
    <property type="entry name" value="Tyr_Pase_dom"/>
</dbReference>
<feature type="signal peptide" evidence="1">
    <location>
        <begin position="1"/>
        <end position="17"/>
    </location>
</feature>
<dbReference type="OrthoDB" id="6407541at2759"/>
<evidence type="ECO:0000259" key="2">
    <source>
        <dbReference type="PROSITE" id="PS50055"/>
    </source>
</evidence>
<dbReference type="Proteomes" id="UP000683360">
    <property type="component" value="Unassembled WGS sequence"/>
</dbReference>
<feature type="chain" id="PRO_5035737662" evidence="1">
    <location>
        <begin position="18"/>
        <end position="333"/>
    </location>
</feature>
<protein>
    <submittedName>
        <fullName evidence="4">Uncharacterized protein</fullName>
    </submittedName>
</protein>
<organism evidence="4 5">
    <name type="scientific">Mytilus edulis</name>
    <name type="common">Blue mussel</name>
    <dbReference type="NCBI Taxonomy" id="6550"/>
    <lineage>
        <taxon>Eukaryota</taxon>
        <taxon>Metazoa</taxon>
        <taxon>Spiralia</taxon>
        <taxon>Lophotrochozoa</taxon>
        <taxon>Mollusca</taxon>
        <taxon>Bivalvia</taxon>
        <taxon>Autobranchia</taxon>
        <taxon>Pteriomorphia</taxon>
        <taxon>Mytilida</taxon>
        <taxon>Mytiloidea</taxon>
        <taxon>Mytilidae</taxon>
        <taxon>Mytilinae</taxon>
        <taxon>Mytilus</taxon>
    </lineage>
</organism>
<dbReference type="AlphaFoldDB" id="A0A8S3QYE8"/>
<dbReference type="GO" id="GO:0004725">
    <property type="term" value="F:protein tyrosine phosphatase activity"/>
    <property type="evidence" value="ECO:0007669"/>
    <property type="project" value="InterPro"/>
</dbReference>
<dbReference type="InterPro" id="IPR029021">
    <property type="entry name" value="Prot-tyrosine_phosphatase-like"/>
</dbReference>
<feature type="domain" description="Tyrosine-protein phosphatase" evidence="2">
    <location>
        <begin position="253"/>
        <end position="333"/>
    </location>
</feature>
<dbReference type="InterPro" id="IPR003595">
    <property type="entry name" value="Tyr_Pase_cat"/>
</dbReference>
<dbReference type="InterPro" id="IPR000242">
    <property type="entry name" value="PTP_cat"/>
</dbReference>
<name>A0A8S3QYE8_MYTED</name>
<evidence type="ECO:0000256" key="1">
    <source>
        <dbReference type="SAM" id="SignalP"/>
    </source>
</evidence>
<keyword evidence="1" id="KW-0732">Signal</keyword>